<keyword evidence="2" id="KW-1185">Reference proteome</keyword>
<accession>A0AAX4G6N3</accession>
<sequence>MEKTANMDMDIFKVLTHSLKLATLLELQTTYNTEDLYEMLEAIDMYDEMQIIQRATEGNNQ</sequence>
<name>A0AAX4G6N3_9CAUD</name>
<organism evidence="1 2">
    <name type="scientific">Pseudomonas phage vB_PseuGesM_254</name>
    <dbReference type="NCBI Taxonomy" id="3092638"/>
    <lineage>
        <taxon>Viruses</taxon>
        <taxon>Duplodnaviria</taxon>
        <taxon>Heunggongvirae</taxon>
        <taxon>Uroviricota</taxon>
        <taxon>Caudoviricetes</taxon>
        <taxon>Vandenendeviridae</taxon>
        <taxon>Chemalvirus</taxon>
        <taxon>Chemalvirus PseuGes254</taxon>
    </lineage>
</organism>
<proteinExistence type="predicted"/>
<evidence type="ECO:0000313" key="1">
    <source>
        <dbReference type="EMBL" id="WOZ57486.1"/>
    </source>
</evidence>
<reference evidence="2" key="1">
    <citation type="submission" date="2024-05" db="EMBL/GenBank/DDBJ databases">
        <authorList>
            <person name="Tikunov A.Y."/>
            <person name="Morozova V.V."/>
            <person name="Kozlova Y.N."/>
            <person name="Tikunova N.V."/>
            <person name="Babkin I.V."/>
        </authorList>
    </citation>
    <scope>NUCLEOTIDE SEQUENCE [LARGE SCALE GENOMIC DNA]</scope>
</reference>
<protein>
    <submittedName>
        <fullName evidence="1">Uncharacterized protein</fullName>
    </submittedName>
</protein>
<dbReference type="EMBL" id="OR575930">
    <property type="protein sequence ID" value="WOZ57486.1"/>
    <property type="molecule type" value="Genomic_DNA"/>
</dbReference>
<evidence type="ECO:0000313" key="2">
    <source>
        <dbReference type="Proteomes" id="UP001305174"/>
    </source>
</evidence>
<dbReference type="Proteomes" id="UP001305174">
    <property type="component" value="Segment"/>
</dbReference>